<evidence type="ECO:0000313" key="6">
    <source>
        <dbReference type="Proteomes" id="UP000265801"/>
    </source>
</evidence>
<dbReference type="InterPro" id="IPR003778">
    <property type="entry name" value="CT_A_B"/>
</dbReference>
<evidence type="ECO:0000256" key="3">
    <source>
        <dbReference type="ARBA" id="ARBA00022840"/>
    </source>
</evidence>
<keyword evidence="3" id="KW-0067">ATP-binding</keyword>
<dbReference type="RefSeq" id="WP_119546469.1">
    <property type="nucleotide sequence ID" value="NZ_QXIR01000009.1"/>
</dbReference>
<keyword evidence="1" id="KW-0547">Nucleotide-binding</keyword>
<dbReference type="Gene3D" id="2.40.100.10">
    <property type="entry name" value="Cyclophilin-like"/>
    <property type="match status" value="1"/>
</dbReference>
<keyword evidence="6" id="KW-1185">Reference proteome</keyword>
<dbReference type="SMART" id="SM00797">
    <property type="entry name" value="AHS2"/>
    <property type="match status" value="1"/>
</dbReference>
<evidence type="ECO:0000259" key="4">
    <source>
        <dbReference type="SMART" id="SM00797"/>
    </source>
</evidence>
<dbReference type="GO" id="GO:0016740">
    <property type="term" value="F:transferase activity"/>
    <property type="evidence" value="ECO:0007669"/>
    <property type="project" value="UniProtKB-KW"/>
</dbReference>
<accession>A0A3A1R6F6</accession>
<protein>
    <submittedName>
        <fullName evidence="5">Biotin-dependent carboxyltransferase</fullName>
    </submittedName>
</protein>
<organism evidence="5 6">
    <name type="scientific">Bacillus salacetis</name>
    <dbReference type="NCBI Taxonomy" id="2315464"/>
    <lineage>
        <taxon>Bacteria</taxon>
        <taxon>Bacillati</taxon>
        <taxon>Bacillota</taxon>
        <taxon>Bacilli</taxon>
        <taxon>Bacillales</taxon>
        <taxon>Bacillaceae</taxon>
        <taxon>Bacillus</taxon>
    </lineage>
</organism>
<keyword evidence="5" id="KW-0808">Transferase</keyword>
<dbReference type="GO" id="GO:0016787">
    <property type="term" value="F:hydrolase activity"/>
    <property type="evidence" value="ECO:0007669"/>
    <property type="project" value="UniProtKB-KW"/>
</dbReference>
<dbReference type="InterPro" id="IPR052708">
    <property type="entry name" value="PxpC"/>
</dbReference>
<dbReference type="AlphaFoldDB" id="A0A3A1R6F6"/>
<gene>
    <name evidence="5" type="ORF">D3H55_08440</name>
</gene>
<sequence>MGFSVERSGLLTTIQDGGRIGYRDIGMPVSGPMDELAFRMANLLVGNAEGEAAVEITLQGPVLQFTSQAIIAICGADLNPSINDEPVSSNKPLQVRRGDVLRFGVAERGLRAYISFKGGMQVSKQLGSSSTNTLAKIGGYAGRPLKAGDKINLNTEEPGGSTIPWSLSPSLFSYLGKKEVRVIKSTQWDWFTEETQISFLSKEFMITPESDRMGYRLSGPPLRMKYSQELLTEGITKGTVQVPASGQPIVLMADSQPTGGYPKISNIITADLPVIAQKKPHETVTFKEVTLEDAYKALRNAENDIKLAAAAIRLKTQRG</sequence>
<comment type="caution">
    <text evidence="5">The sequence shown here is derived from an EMBL/GenBank/DDBJ whole genome shotgun (WGS) entry which is preliminary data.</text>
</comment>
<dbReference type="SUPFAM" id="SSF50891">
    <property type="entry name" value="Cyclophilin-like"/>
    <property type="match status" value="1"/>
</dbReference>
<evidence type="ECO:0000256" key="2">
    <source>
        <dbReference type="ARBA" id="ARBA00022801"/>
    </source>
</evidence>
<evidence type="ECO:0000256" key="1">
    <source>
        <dbReference type="ARBA" id="ARBA00022741"/>
    </source>
</evidence>
<dbReference type="Pfam" id="PF02626">
    <property type="entry name" value="CT_A_B"/>
    <property type="match status" value="1"/>
</dbReference>
<dbReference type="PANTHER" id="PTHR43309:SF5">
    <property type="entry name" value="5-OXOPROLINASE SUBUNIT C"/>
    <property type="match status" value="1"/>
</dbReference>
<name>A0A3A1R6F6_9BACI</name>
<dbReference type="InterPro" id="IPR029000">
    <property type="entry name" value="Cyclophilin-like_dom_sf"/>
</dbReference>
<dbReference type="Proteomes" id="UP000265801">
    <property type="component" value="Unassembled WGS sequence"/>
</dbReference>
<reference evidence="5 6" key="1">
    <citation type="submission" date="2018-09" db="EMBL/GenBank/DDBJ databases">
        <title>Bacillus saliacetes sp. nov., isolated from Thai shrimp paste (Ka-pi).</title>
        <authorList>
            <person name="Daroonpunt R."/>
            <person name="Tanasupawat S."/>
            <person name="Yiamsombut S."/>
        </authorList>
    </citation>
    <scope>NUCLEOTIDE SEQUENCE [LARGE SCALE GENOMIC DNA]</scope>
    <source>
        <strain evidence="5 6">SKP7-4</strain>
    </source>
</reference>
<dbReference type="PANTHER" id="PTHR43309">
    <property type="entry name" value="5-OXOPROLINASE SUBUNIT C"/>
    <property type="match status" value="1"/>
</dbReference>
<feature type="domain" description="Carboxyltransferase" evidence="4">
    <location>
        <begin position="24"/>
        <end position="304"/>
    </location>
</feature>
<evidence type="ECO:0000313" key="5">
    <source>
        <dbReference type="EMBL" id="RIW35067.1"/>
    </source>
</evidence>
<dbReference type="NCBIfam" id="TIGR00724">
    <property type="entry name" value="urea_amlyse_rel"/>
    <property type="match status" value="1"/>
</dbReference>
<dbReference type="GO" id="GO:0005524">
    <property type="term" value="F:ATP binding"/>
    <property type="evidence" value="ECO:0007669"/>
    <property type="project" value="UniProtKB-KW"/>
</dbReference>
<dbReference type="OrthoDB" id="9782422at2"/>
<keyword evidence="2" id="KW-0378">Hydrolase</keyword>
<dbReference type="EMBL" id="QXIR01000009">
    <property type="protein sequence ID" value="RIW35067.1"/>
    <property type="molecule type" value="Genomic_DNA"/>
</dbReference>
<proteinExistence type="predicted"/>